<dbReference type="EMBL" id="DTGG01000121">
    <property type="protein sequence ID" value="HFZ09267.1"/>
    <property type="molecule type" value="Genomic_DNA"/>
</dbReference>
<sequence length="689" mass="80149">MPEPEKAKPIFDENKDLTDKEREDFNFVKKRIEQLKEARRDIYGINLEKIWAEADRDYIPHRLRTKGKRVIATDEEKGWRGTWTTLGEPGDWQSDIAQPNPYIKIQTALAILIDRNPTGVFLPGSKRYQATTNLMKQLYQRSWETAKSKQQLKLFVFNLAKYGWAIGRTYPLRIVRKIKNLIEYNQEKPEQSTWEEKEIVEYNDIFRENLDPWNAWIDDMAKPNNPFSLRDWCWRKVYPWDVAEEEFGKYKNWKYVQPGGIVTEKVIGPKGPEKKFKETKLVEVYFYENRIKDLFMVIANNVPIIIEPLSVSDAQGNKKLSCWQGYWNLRHAECPYGIGVYEAIRYDQAMLDRIRNMTLDQLTLSIYKMFFYRGTERLTETGEIEIKPGTGKQVLDPKNIQWLEVPPPGADAWNGIAMLKKDVDDVSGITEPLMGTITGKTAFEIAQAKEAALKRLKTPLDNICDALEQEAYITISLIQLIYSIPETYKIADPNLIDAYLKEIQSDPELYERDEEGNFVAKIYPEIPLNLEEDEKGNLTETAETRFFRIKPRFLKWEGIIHVDPQTILTPSKQLDKALELEMYNILIPLLTNPPELYSKVAKNIVKLYDKDPKDILPDSWLEEALPQPVLPQQAESMPFPIEGLLPPTQPETLQTTEAERLVPRTEIPVRPQSFAQRLVARLTRPFRKV</sequence>
<organism evidence="1">
    <name type="scientific">candidate division CPR3 bacterium</name>
    <dbReference type="NCBI Taxonomy" id="2268181"/>
    <lineage>
        <taxon>Bacteria</taxon>
        <taxon>Bacteria division CPR3</taxon>
    </lineage>
</organism>
<name>A0A7V3N5V9_UNCC3</name>
<evidence type="ECO:0008006" key="2">
    <source>
        <dbReference type="Google" id="ProtNLM"/>
    </source>
</evidence>
<protein>
    <recommendedName>
        <fullName evidence="2">Portal protein</fullName>
    </recommendedName>
</protein>
<evidence type="ECO:0000313" key="1">
    <source>
        <dbReference type="EMBL" id="HFZ09267.1"/>
    </source>
</evidence>
<accession>A0A7V3N5V9</accession>
<dbReference type="AlphaFoldDB" id="A0A7V3N5V9"/>
<comment type="caution">
    <text evidence="1">The sequence shown here is derived from an EMBL/GenBank/DDBJ whole genome shotgun (WGS) entry which is preliminary data.</text>
</comment>
<reference evidence="1" key="1">
    <citation type="journal article" date="2020" name="mSystems">
        <title>Genome- and Community-Level Interaction Insights into Carbon Utilization and Element Cycling Functions of Hydrothermarchaeota in Hydrothermal Sediment.</title>
        <authorList>
            <person name="Zhou Z."/>
            <person name="Liu Y."/>
            <person name="Xu W."/>
            <person name="Pan J."/>
            <person name="Luo Z.H."/>
            <person name="Li M."/>
        </authorList>
    </citation>
    <scope>NUCLEOTIDE SEQUENCE [LARGE SCALE GENOMIC DNA]</scope>
    <source>
        <strain evidence="1">SpSt-757</strain>
    </source>
</reference>
<gene>
    <name evidence="1" type="ORF">ENV41_03960</name>
</gene>
<proteinExistence type="predicted"/>